<dbReference type="InterPro" id="IPR007711">
    <property type="entry name" value="HigB-1"/>
</dbReference>
<dbReference type="RefSeq" id="WP_148813385.1">
    <property type="nucleotide sequence ID" value="NZ_VSZI01000002.1"/>
</dbReference>
<protein>
    <submittedName>
        <fullName evidence="1">Plasmid maintenance system killer</fullName>
    </submittedName>
</protein>
<reference evidence="1 2" key="1">
    <citation type="submission" date="2019-08" db="EMBL/GenBank/DDBJ databases">
        <title>Draft genome of C. urealyticum strain VH4248.</title>
        <authorList>
            <person name="Navas J."/>
        </authorList>
    </citation>
    <scope>NUCLEOTIDE SEQUENCE [LARGE SCALE GENOMIC DNA]</scope>
    <source>
        <strain evidence="1 2">VH4248</strain>
    </source>
</reference>
<dbReference type="Proteomes" id="UP000324726">
    <property type="component" value="Unassembled WGS sequence"/>
</dbReference>
<dbReference type="Gene3D" id="3.30.2310.20">
    <property type="entry name" value="RelE-like"/>
    <property type="match status" value="1"/>
</dbReference>
<name>A0A5D4FM61_9CORY</name>
<evidence type="ECO:0000313" key="1">
    <source>
        <dbReference type="EMBL" id="TYR17083.1"/>
    </source>
</evidence>
<evidence type="ECO:0000313" key="2">
    <source>
        <dbReference type="Proteomes" id="UP000324726"/>
    </source>
</evidence>
<sequence length="93" mass="11022">MIQSFADKDTERLWNRERVRSIDSRIHSVALRKLRQLGYAQALDELRIPPGNRLEALKGDRRGQFSIRINDQWRICFRWSAAGPEEVEIVDYH</sequence>
<dbReference type="EMBL" id="VSZI01000002">
    <property type="protein sequence ID" value="TYR17083.1"/>
    <property type="molecule type" value="Genomic_DNA"/>
</dbReference>
<organism evidence="1 2">
    <name type="scientific">Corynebacterium urealyticum</name>
    <dbReference type="NCBI Taxonomy" id="43771"/>
    <lineage>
        <taxon>Bacteria</taxon>
        <taxon>Bacillati</taxon>
        <taxon>Actinomycetota</taxon>
        <taxon>Actinomycetes</taxon>
        <taxon>Mycobacteriales</taxon>
        <taxon>Corynebacteriaceae</taxon>
        <taxon>Corynebacterium</taxon>
    </lineage>
</organism>
<dbReference type="InterPro" id="IPR035093">
    <property type="entry name" value="RelE/ParE_toxin_dom_sf"/>
</dbReference>
<dbReference type="Pfam" id="PF05015">
    <property type="entry name" value="HigB-like_toxin"/>
    <property type="match status" value="1"/>
</dbReference>
<dbReference type="PANTHER" id="PTHR40266:SF2">
    <property type="entry name" value="TOXIN HIGB-1"/>
    <property type="match status" value="1"/>
</dbReference>
<proteinExistence type="predicted"/>
<dbReference type="AlphaFoldDB" id="A0A5D4FM61"/>
<gene>
    <name evidence="1" type="ORF">FYJ87_09675</name>
</gene>
<accession>A0A5D4FM61</accession>
<dbReference type="SUPFAM" id="SSF143011">
    <property type="entry name" value="RelE-like"/>
    <property type="match status" value="1"/>
</dbReference>
<comment type="caution">
    <text evidence="1">The sequence shown here is derived from an EMBL/GenBank/DDBJ whole genome shotgun (WGS) entry which is preliminary data.</text>
</comment>
<dbReference type="PANTHER" id="PTHR40266">
    <property type="entry name" value="TOXIN HIGB-1"/>
    <property type="match status" value="1"/>
</dbReference>